<organism evidence="10 11">
    <name type="scientific">Crenobacter cavernae</name>
    <dbReference type="NCBI Taxonomy" id="2290923"/>
    <lineage>
        <taxon>Bacteria</taxon>
        <taxon>Pseudomonadati</taxon>
        <taxon>Pseudomonadota</taxon>
        <taxon>Betaproteobacteria</taxon>
        <taxon>Neisseriales</taxon>
        <taxon>Neisseriaceae</taxon>
        <taxon>Crenobacter</taxon>
    </lineage>
</organism>
<evidence type="ECO:0000313" key="10">
    <source>
        <dbReference type="EMBL" id="AXK39605.1"/>
    </source>
</evidence>
<evidence type="ECO:0000256" key="7">
    <source>
        <dbReference type="ARBA" id="ARBA00023136"/>
    </source>
</evidence>
<keyword evidence="6" id="KW-1133">Transmembrane helix</keyword>
<accession>A0A345Y6Q3</accession>
<evidence type="ECO:0000259" key="8">
    <source>
        <dbReference type="Pfam" id="PF05957"/>
    </source>
</evidence>
<dbReference type="KEGG" id="ccah:DWG20_09205"/>
<reference evidence="10 11" key="1">
    <citation type="submission" date="2018-07" db="EMBL/GenBank/DDBJ databases">
        <title>Crenobacter cavernae sp. nov., isolated from a karst cave.</title>
        <authorList>
            <person name="Zhu H."/>
        </authorList>
    </citation>
    <scope>NUCLEOTIDE SEQUENCE [LARGE SCALE GENOMIC DNA]</scope>
    <source>
        <strain evidence="10 11">K1W11S-77</strain>
    </source>
</reference>
<evidence type="ECO:0000259" key="9">
    <source>
        <dbReference type="Pfam" id="PF19029"/>
    </source>
</evidence>
<dbReference type="GO" id="GO:0043022">
    <property type="term" value="F:ribosome binding"/>
    <property type="evidence" value="ECO:0007669"/>
    <property type="project" value="InterPro"/>
</dbReference>
<evidence type="ECO:0000256" key="4">
    <source>
        <dbReference type="ARBA" id="ARBA00022519"/>
    </source>
</evidence>
<dbReference type="OrthoDB" id="9181874at2"/>
<dbReference type="InterPro" id="IPR043604">
    <property type="entry name" value="DUF883_N"/>
</dbReference>
<sequence length="104" mass="11138">MPEQTLNNEKEKLLADVRSVLNSTEELLAAAGDEGGEKTRELKTKIAANLKLAKARLIDAEQVAVEKAKAAAKATDQYVHDNPWKAIGVAAAGAFLLGLLVSRR</sequence>
<evidence type="ECO:0000256" key="5">
    <source>
        <dbReference type="ARBA" id="ARBA00022692"/>
    </source>
</evidence>
<proteinExistence type="inferred from homology"/>
<evidence type="ECO:0000256" key="6">
    <source>
        <dbReference type="ARBA" id="ARBA00022989"/>
    </source>
</evidence>
<name>A0A345Y6Q3_9NEIS</name>
<protein>
    <submittedName>
        <fullName evidence="10">DUF883 domain-containing protein</fullName>
    </submittedName>
</protein>
<gene>
    <name evidence="10" type="ORF">DWG20_09205</name>
</gene>
<dbReference type="EMBL" id="CP031337">
    <property type="protein sequence ID" value="AXK39605.1"/>
    <property type="molecule type" value="Genomic_DNA"/>
</dbReference>
<dbReference type="PANTHER" id="PTHR35893">
    <property type="entry name" value="INNER MEMBRANE PROTEIN-RELATED"/>
    <property type="match status" value="1"/>
</dbReference>
<dbReference type="Pfam" id="PF05957">
    <property type="entry name" value="DUF883"/>
    <property type="match status" value="1"/>
</dbReference>
<evidence type="ECO:0000256" key="3">
    <source>
        <dbReference type="ARBA" id="ARBA00022475"/>
    </source>
</evidence>
<dbReference type="RefSeq" id="WP_115433537.1">
    <property type="nucleotide sequence ID" value="NZ_CP031337.1"/>
</dbReference>
<dbReference type="Proteomes" id="UP000254537">
    <property type="component" value="Chromosome"/>
</dbReference>
<dbReference type="Pfam" id="PF19029">
    <property type="entry name" value="DUF883_C"/>
    <property type="match status" value="1"/>
</dbReference>
<comment type="similarity">
    <text evidence="2">Belongs to the ElaB/YgaM/YqjD family.</text>
</comment>
<dbReference type="GO" id="GO:0005886">
    <property type="term" value="C:plasma membrane"/>
    <property type="evidence" value="ECO:0007669"/>
    <property type="project" value="UniProtKB-SubCell"/>
</dbReference>
<evidence type="ECO:0000256" key="2">
    <source>
        <dbReference type="ARBA" id="ARBA00010423"/>
    </source>
</evidence>
<keyword evidence="7" id="KW-0472">Membrane</keyword>
<keyword evidence="4" id="KW-0997">Cell inner membrane</keyword>
<dbReference type="PANTHER" id="PTHR35893:SF3">
    <property type="entry name" value="INNER MEMBRANE PROTEIN"/>
    <property type="match status" value="1"/>
</dbReference>
<dbReference type="InterPro" id="IPR010279">
    <property type="entry name" value="YqjD/ElaB"/>
</dbReference>
<keyword evidence="3" id="KW-1003">Cell membrane</keyword>
<feature type="domain" description="DUF883" evidence="8">
    <location>
        <begin position="11"/>
        <end position="62"/>
    </location>
</feature>
<dbReference type="InterPro" id="IPR043605">
    <property type="entry name" value="DUF883_C"/>
</dbReference>
<evidence type="ECO:0000313" key="11">
    <source>
        <dbReference type="Proteomes" id="UP000254537"/>
    </source>
</evidence>
<feature type="domain" description="DUF883" evidence="9">
    <location>
        <begin position="75"/>
        <end position="104"/>
    </location>
</feature>
<keyword evidence="5" id="KW-0812">Transmembrane</keyword>
<dbReference type="AlphaFoldDB" id="A0A345Y6Q3"/>
<comment type="subcellular location">
    <subcellularLocation>
        <location evidence="1">Cell inner membrane</location>
        <topology evidence="1">Single-pass membrane protein</topology>
    </subcellularLocation>
</comment>
<evidence type="ECO:0000256" key="1">
    <source>
        <dbReference type="ARBA" id="ARBA00004377"/>
    </source>
</evidence>